<dbReference type="RefSeq" id="WP_289998609.1">
    <property type="nucleotide sequence ID" value="NZ_JAUEPH010000001.1"/>
</dbReference>
<dbReference type="Proteomes" id="UP001171916">
    <property type="component" value="Unassembled WGS sequence"/>
</dbReference>
<comment type="caution">
    <text evidence="1">The sequence shown here is derived from an EMBL/GenBank/DDBJ whole genome shotgun (WGS) entry which is preliminary data.</text>
</comment>
<proteinExistence type="predicted"/>
<protein>
    <submittedName>
        <fullName evidence="1">Uncharacterized protein</fullName>
    </submittedName>
</protein>
<gene>
    <name evidence="1" type="ORF">QVH07_02805</name>
</gene>
<accession>A0ABT7Y982</accession>
<keyword evidence="2" id="KW-1185">Reference proteome</keyword>
<name>A0ABT7Y982_9BACT</name>
<organism evidence="1 2">
    <name type="scientific">Algoriphagus sediminis</name>
    <dbReference type="NCBI Taxonomy" id="3057113"/>
    <lineage>
        <taxon>Bacteria</taxon>
        <taxon>Pseudomonadati</taxon>
        <taxon>Bacteroidota</taxon>
        <taxon>Cytophagia</taxon>
        <taxon>Cytophagales</taxon>
        <taxon>Cyclobacteriaceae</taxon>
        <taxon>Algoriphagus</taxon>
    </lineage>
</organism>
<sequence>MKKNQSRGLVLILLLLLTSFPVLAQSSIVGAWEFEKDPEMVWVFTEDGGFDDDFGNKESSVHSSAKSYSIQKSGTDCNAHSTDPEDMKYLSIDDGKGDSMCYYLETLSEEYLVLMDTYTGKLLIFKRKE</sequence>
<dbReference type="EMBL" id="JAUEPH010000001">
    <property type="protein sequence ID" value="MDN3203057.1"/>
    <property type="molecule type" value="Genomic_DNA"/>
</dbReference>
<reference evidence="1" key="1">
    <citation type="submission" date="2023-06" db="EMBL/GenBank/DDBJ databases">
        <title>Robiginitalea aurantiacus sp. nov. and Algoriphagus sediminis sp. nov., isolated from coastal sediment.</title>
        <authorList>
            <person name="Zhou Z.Y."/>
            <person name="An J."/>
            <person name="Jia Y.W."/>
            <person name="Du Z.J."/>
        </authorList>
    </citation>
    <scope>NUCLEOTIDE SEQUENCE</scope>
    <source>
        <strain evidence="1">C2-7</strain>
    </source>
</reference>
<evidence type="ECO:0000313" key="1">
    <source>
        <dbReference type="EMBL" id="MDN3203057.1"/>
    </source>
</evidence>
<evidence type="ECO:0000313" key="2">
    <source>
        <dbReference type="Proteomes" id="UP001171916"/>
    </source>
</evidence>